<sequence>AKRNEDNAVCSKKTKAMQKLNKNDEISHMSSTNNTNIDLHVPQNVILLIHDPKSDGNCGFRSLAIAIFGDEEQVLSYTDLGIVLQKYWFYSPECTQLASNTFNVPVIVLAAKSYSFMPLNQE</sequence>
<dbReference type="Proteomes" id="UP000789405">
    <property type="component" value="Unassembled WGS sequence"/>
</dbReference>
<evidence type="ECO:0000313" key="1">
    <source>
        <dbReference type="EMBL" id="CAG8806324.1"/>
    </source>
</evidence>
<dbReference type="OrthoDB" id="2379842at2759"/>
<evidence type="ECO:0000313" key="2">
    <source>
        <dbReference type="Proteomes" id="UP000789405"/>
    </source>
</evidence>
<feature type="non-terminal residue" evidence="1">
    <location>
        <position position="122"/>
    </location>
</feature>
<feature type="non-terminal residue" evidence="1">
    <location>
        <position position="1"/>
    </location>
</feature>
<organism evidence="1 2">
    <name type="scientific">Dentiscutata erythropus</name>
    <dbReference type="NCBI Taxonomy" id="1348616"/>
    <lineage>
        <taxon>Eukaryota</taxon>
        <taxon>Fungi</taxon>
        <taxon>Fungi incertae sedis</taxon>
        <taxon>Mucoromycota</taxon>
        <taxon>Glomeromycotina</taxon>
        <taxon>Glomeromycetes</taxon>
        <taxon>Diversisporales</taxon>
        <taxon>Gigasporaceae</taxon>
        <taxon>Dentiscutata</taxon>
    </lineage>
</organism>
<dbReference type="EMBL" id="CAJVPY010041097">
    <property type="protein sequence ID" value="CAG8806324.1"/>
    <property type="molecule type" value="Genomic_DNA"/>
</dbReference>
<reference evidence="1" key="1">
    <citation type="submission" date="2021-06" db="EMBL/GenBank/DDBJ databases">
        <authorList>
            <person name="Kallberg Y."/>
            <person name="Tangrot J."/>
            <person name="Rosling A."/>
        </authorList>
    </citation>
    <scope>NUCLEOTIDE SEQUENCE</scope>
    <source>
        <strain evidence="1">MA453B</strain>
    </source>
</reference>
<protein>
    <submittedName>
        <fullName evidence="1">19924_t:CDS:1</fullName>
    </submittedName>
</protein>
<keyword evidence="2" id="KW-1185">Reference proteome</keyword>
<gene>
    <name evidence="1" type="ORF">DERYTH_LOCUS24449</name>
</gene>
<name>A0A9N9PAL2_9GLOM</name>
<proteinExistence type="predicted"/>
<dbReference type="AlphaFoldDB" id="A0A9N9PAL2"/>
<accession>A0A9N9PAL2</accession>
<comment type="caution">
    <text evidence="1">The sequence shown here is derived from an EMBL/GenBank/DDBJ whole genome shotgun (WGS) entry which is preliminary data.</text>
</comment>
<dbReference type="CDD" id="cd22744">
    <property type="entry name" value="OTU"/>
    <property type="match status" value="1"/>
</dbReference>